<dbReference type="RefSeq" id="XP_025337630.1">
    <property type="nucleotide sequence ID" value="XM_025483417.1"/>
</dbReference>
<dbReference type="Proteomes" id="UP000244406">
    <property type="component" value="Unassembled WGS sequence"/>
</dbReference>
<sequence length="158" mass="17732">MALPRSPITLKNQRCSLQTEEYNTLKDNDIVYIVDDNSSMRWVDRKSGIVPWTQTRDSSASLTSICAEWGDQGQAIRAIFDGRSPVGTANMASTLLRLVQRYFGDFIYGQTKALNIVVISDRAFSEELANTVAWTVQQQEVFKVPEEHLGIQFVQVGA</sequence>
<accession>A0A2V1AF45</accession>
<name>A0A2V1AF45_9ASCO</name>
<dbReference type="GeneID" id="37004985"/>
<dbReference type="EMBL" id="PKFP01000005">
    <property type="protein sequence ID" value="PVH16690.1"/>
    <property type="molecule type" value="Genomic_DNA"/>
</dbReference>
<reference evidence="1 2" key="1">
    <citation type="submission" date="2017-12" db="EMBL/GenBank/DDBJ databases">
        <title>Genome Sequence of the Amphotericin B-resistant Candida duobushaemulonii strain, B09383.</title>
        <authorList>
            <person name="Chow N.A."/>
            <person name="Gade L."/>
            <person name="Batra D."/>
            <person name="Rowe L.A."/>
            <person name="Loparev V.N."/>
            <person name="Litvintseva A.P."/>
        </authorList>
    </citation>
    <scope>NUCLEOTIDE SEQUENCE [LARGE SCALE GENOMIC DNA]</scope>
    <source>
        <strain evidence="1 2">B09383</strain>
    </source>
</reference>
<gene>
    <name evidence="1" type="ORF">CXQ87_004986</name>
</gene>
<dbReference type="AlphaFoldDB" id="A0A2V1AF45"/>
<proteinExistence type="predicted"/>
<dbReference type="VEuPathDB" id="FungiDB:CXQ87_004986"/>
<protein>
    <submittedName>
        <fullName evidence="1">Uncharacterized protein</fullName>
    </submittedName>
</protein>
<comment type="caution">
    <text evidence="1">The sequence shown here is derived from an EMBL/GenBank/DDBJ whole genome shotgun (WGS) entry which is preliminary data.</text>
</comment>
<evidence type="ECO:0000313" key="2">
    <source>
        <dbReference type="Proteomes" id="UP000244406"/>
    </source>
</evidence>
<evidence type="ECO:0000313" key="1">
    <source>
        <dbReference type="EMBL" id="PVH16690.1"/>
    </source>
</evidence>
<keyword evidence="2" id="KW-1185">Reference proteome</keyword>
<organism evidence="1 2">
    <name type="scientific">Candidozyma duobushaemuli</name>
    <dbReference type="NCBI Taxonomy" id="1231522"/>
    <lineage>
        <taxon>Eukaryota</taxon>
        <taxon>Fungi</taxon>
        <taxon>Dikarya</taxon>
        <taxon>Ascomycota</taxon>
        <taxon>Saccharomycotina</taxon>
        <taxon>Pichiomycetes</taxon>
        <taxon>Metschnikowiaceae</taxon>
        <taxon>Candidozyma</taxon>
    </lineage>
</organism>